<protein>
    <submittedName>
        <fullName evidence="2">Uncharacterized protein</fullName>
    </submittedName>
</protein>
<dbReference type="Proteomes" id="UP000765509">
    <property type="component" value="Unassembled WGS sequence"/>
</dbReference>
<feature type="compositionally biased region" description="Polar residues" evidence="1">
    <location>
        <begin position="601"/>
        <end position="625"/>
    </location>
</feature>
<sequence length="873" mass="96505">MADLTNSPNLDDIPLDELRIPLPLHLNSSEIDLDDDAHDPTSHISSPITDDLPSTFHSSDLTSSPCPGLPITPFSNHNSNLQTAPVFSWKNSFNVPINHRYPLNLQTTLSSEICSMASISQFVPGSFHSPITFGFRRFPNLDSNPDQAPVLLQPSFHHHLPPSHVYSSQPTLPLQISKPQIHQIQLEPLPLSHNNWDVNVTHHSAPFSRLSNIENVPRKFSPMALKPTLNEEHEEMEPDPFSQLSVRTLALMEQPESEVTVYDCEYCEKTYQGKHARSIWRRHLSDKHKIPLATQPRRTRWDNDANRPKTEEERRERTLESKRRWARKNRAAKKAARDNQKSWSENKMAETHPEGCVQASQRSTPDRSRAPSPSLFPLSMRNNTVHPPEFSAPTDQTIENHSLQAPPSMTRGASAPQIFASYASMLPRTSFSSNPSTFNTSFAIPQCLPEWSFQLANSQSNNDCSIPNPTSMPSSYQSSIQFPNGGFQSHSLNINQDLGHSNNFQSPYPMAASEQKTEDHPQPHEPLKQVPFSGQYTNCHMGARFDLANGLVPSLELHQSDECNYEPDAKRPRVVQGGVLATFQNKMPDGYIQTENSNSINNFQEPSSFGGQLESSVSSHGTIPSATCPEEIAKSSSVYSPHQESGRQSRNFITEEGQSICSPTNERHDTEGNGSRPATAGTMPPSAREKPYEKMSFVERAATEPQISSRHGLQTPLREPGLNSSSRPHFGQSPLCRIGVDQARALDPIDLFDSPAATRSDSSMSALYHSHFGPTSASRRRSEPQHIQFANSSGNFNDWTTQALQTPSGFSRLGFGSGIMSSPANGGVFSSPYHAHLSRSLGLAPNSAGGTTDDCLGGLLGCGSSCDMIHHRT</sequence>
<evidence type="ECO:0000313" key="2">
    <source>
        <dbReference type="EMBL" id="MBW0495137.1"/>
    </source>
</evidence>
<feature type="compositionally biased region" description="Basic and acidic residues" evidence="1">
    <location>
        <begin position="687"/>
        <end position="697"/>
    </location>
</feature>
<keyword evidence="3" id="KW-1185">Reference proteome</keyword>
<accession>A0A9Q3D7H3</accession>
<dbReference type="AlphaFoldDB" id="A0A9Q3D7H3"/>
<evidence type="ECO:0000313" key="3">
    <source>
        <dbReference type="Proteomes" id="UP000765509"/>
    </source>
</evidence>
<name>A0A9Q3D7H3_9BASI</name>
<feature type="compositionally biased region" description="Basic residues" evidence="1">
    <location>
        <begin position="324"/>
        <end position="334"/>
    </location>
</feature>
<dbReference type="EMBL" id="AVOT02012929">
    <property type="protein sequence ID" value="MBW0495137.1"/>
    <property type="molecule type" value="Genomic_DNA"/>
</dbReference>
<comment type="caution">
    <text evidence="2">The sequence shown here is derived from an EMBL/GenBank/DDBJ whole genome shotgun (WGS) entry which is preliminary data.</text>
</comment>
<feature type="region of interest" description="Disordered" evidence="1">
    <location>
        <begin position="37"/>
        <end position="59"/>
    </location>
</feature>
<feature type="region of interest" description="Disordered" evidence="1">
    <location>
        <begin position="601"/>
        <end position="729"/>
    </location>
</feature>
<gene>
    <name evidence="2" type="ORF">O181_034852</name>
</gene>
<feature type="compositionally biased region" description="Polar residues" evidence="1">
    <location>
        <begin position="634"/>
        <end position="664"/>
    </location>
</feature>
<evidence type="ECO:0000256" key="1">
    <source>
        <dbReference type="SAM" id="MobiDB-lite"/>
    </source>
</evidence>
<feature type="region of interest" description="Disordered" evidence="1">
    <location>
        <begin position="498"/>
        <end position="524"/>
    </location>
</feature>
<dbReference type="OrthoDB" id="2333993at2759"/>
<feature type="region of interest" description="Disordered" evidence="1">
    <location>
        <begin position="290"/>
        <end position="380"/>
    </location>
</feature>
<feature type="compositionally biased region" description="Basic and acidic residues" evidence="1">
    <location>
        <begin position="299"/>
        <end position="323"/>
    </location>
</feature>
<reference evidence="2" key="1">
    <citation type="submission" date="2021-03" db="EMBL/GenBank/DDBJ databases">
        <title>Draft genome sequence of rust myrtle Austropuccinia psidii MF-1, a brazilian biotype.</title>
        <authorList>
            <person name="Quecine M.C."/>
            <person name="Pachon D.M.R."/>
            <person name="Bonatelli M.L."/>
            <person name="Correr F.H."/>
            <person name="Franceschini L.M."/>
            <person name="Leite T.F."/>
            <person name="Margarido G.R.A."/>
            <person name="Almeida C.A."/>
            <person name="Ferrarezi J.A."/>
            <person name="Labate C.A."/>
        </authorList>
    </citation>
    <scope>NUCLEOTIDE SEQUENCE</scope>
    <source>
        <strain evidence="2">MF-1</strain>
    </source>
</reference>
<organism evidence="2 3">
    <name type="scientific">Austropuccinia psidii MF-1</name>
    <dbReference type="NCBI Taxonomy" id="1389203"/>
    <lineage>
        <taxon>Eukaryota</taxon>
        <taxon>Fungi</taxon>
        <taxon>Dikarya</taxon>
        <taxon>Basidiomycota</taxon>
        <taxon>Pucciniomycotina</taxon>
        <taxon>Pucciniomycetes</taxon>
        <taxon>Pucciniales</taxon>
        <taxon>Sphaerophragmiaceae</taxon>
        <taxon>Austropuccinia</taxon>
    </lineage>
</organism>
<feature type="compositionally biased region" description="Basic and acidic residues" evidence="1">
    <location>
        <begin position="515"/>
        <end position="524"/>
    </location>
</feature>
<proteinExistence type="predicted"/>